<dbReference type="PANTHER" id="PTHR30290:SF83">
    <property type="entry name" value="ABC TRANSPORTER SUBSTRATE-BINDING PROTEIN"/>
    <property type="match status" value="1"/>
</dbReference>
<evidence type="ECO:0000259" key="1">
    <source>
        <dbReference type="Pfam" id="PF00496"/>
    </source>
</evidence>
<gene>
    <name evidence="2" type="ORF">CRD59_03400</name>
</gene>
<dbReference type="SUPFAM" id="SSF53850">
    <property type="entry name" value="Periplasmic binding protein-like II"/>
    <property type="match status" value="1"/>
</dbReference>
<proteinExistence type="predicted"/>
<dbReference type="AlphaFoldDB" id="A0A366KFV5"/>
<sequence length="203" mass="22366">APTIPGYSRDLKGSDVLKYNPKKAKELWAQADRIAPWGADDVFKMAYNSDGGHKEIYDALANSIKNSLGIKAEGNPQPTFNEFRNNVVQRKFTDSAFRSGWQPDYPSPEDYLKPNYTTAAADGNGSNDGDYKNPKFDELLARASSAKSVDAANKLFQQAEEVLLEDLPAVPLYYANSKGIAAKGIHGFSFNWQGIPDYASMTK</sequence>
<dbReference type="InterPro" id="IPR000914">
    <property type="entry name" value="SBP_5_dom"/>
</dbReference>
<organism evidence="2 3">
    <name type="scientific">Bifidobacterium xylocopae</name>
    <dbReference type="NCBI Taxonomy" id="2493119"/>
    <lineage>
        <taxon>Bacteria</taxon>
        <taxon>Bacillati</taxon>
        <taxon>Actinomycetota</taxon>
        <taxon>Actinomycetes</taxon>
        <taxon>Bifidobacteriales</taxon>
        <taxon>Bifidobacteriaceae</taxon>
        <taxon>Bifidobacterium</taxon>
    </lineage>
</organism>
<dbReference type="GO" id="GO:1904680">
    <property type="term" value="F:peptide transmembrane transporter activity"/>
    <property type="evidence" value="ECO:0007669"/>
    <property type="project" value="TreeGrafter"/>
</dbReference>
<keyword evidence="3" id="KW-1185">Reference proteome</keyword>
<evidence type="ECO:0000313" key="3">
    <source>
        <dbReference type="Proteomes" id="UP000252345"/>
    </source>
</evidence>
<dbReference type="PANTHER" id="PTHR30290">
    <property type="entry name" value="PERIPLASMIC BINDING COMPONENT OF ABC TRANSPORTER"/>
    <property type="match status" value="1"/>
</dbReference>
<evidence type="ECO:0000313" key="2">
    <source>
        <dbReference type="EMBL" id="RBP99581.1"/>
    </source>
</evidence>
<comment type="caution">
    <text evidence="2">The sequence shown here is derived from an EMBL/GenBank/DDBJ whole genome shotgun (WGS) entry which is preliminary data.</text>
</comment>
<feature type="non-terminal residue" evidence="2">
    <location>
        <position position="1"/>
    </location>
</feature>
<dbReference type="EMBL" id="PDCH01000004">
    <property type="protein sequence ID" value="RBP99581.1"/>
    <property type="molecule type" value="Genomic_DNA"/>
</dbReference>
<feature type="domain" description="Solute-binding protein family 5" evidence="1">
    <location>
        <begin position="2"/>
        <end position="120"/>
    </location>
</feature>
<dbReference type="Gene3D" id="3.40.190.10">
    <property type="entry name" value="Periplasmic binding protein-like II"/>
    <property type="match status" value="1"/>
</dbReference>
<reference evidence="2 3" key="1">
    <citation type="submission" date="2017-10" db="EMBL/GenBank/DDBJ databases">
        <title>Bifidobacterium xylocopum sp. nov. and Bifidobacterium aemilianum sp. nov., from the carpenter bee (Xylocopa violacea) digestive tract.</title>
        <authorList>
            <person name="Alberoni D."/>
            <person name="Baffoni L."/>
            <person name="Di Gioia D."/>
            <person name="Gaggia F."/>
            <person name="Biavati B."/>
        </authorList>
    </citation>
    <scope>NUCLEOTIDE SEQUENCE [LARGE SCALE GENOMIC DNA]</scope>
    <source>
        <strain evidence="2 3">XV2</strain>
    </source>
</reference>
<dbReference type="RefSeq" id="WP_236632692.1">
    <property type="nucleotide sequence ID" value="NZ_PDCH01000004.1"/>
</dbReference>
<dbReference type="Proteomes" id="UP000252345">
    <property type="component" value="Unassembled WGS sequence"/>
</dbReference>
<accession>A0A366KFV5</accession>
<dbReference type="GO" id="GO:0015833">
    <property type="term" value="P:peptide transport"/>
    <property type="evidence" value="ECO:0007669"/>
    <property type="project" value="TreeGrafter"/>
</dbReference>
<protein>
    <submittedName>
        <fullName evidence="2">ABC transporter substrate-binding protein</fullName>
    </submittedName>
</protein>
<name>A0A366KFV5_9BIFI</name>
<dbReference type="Pfam" id="PF00496">
    <property type="entry name" value="SBP_bac_5"/>
    <property type="match status" value="1"/>
</dbReference>
<dbReference type="Gene3D" id="3.10.105.10">
    <property type="entry name" value="Dipeptide-binding Protein, Domain 3"/>
    <property type="match status" value="1"/>
</dbReference>
<dbReference type="InterPro" id="IPR039424">
    <property type="entry name" value="SBP_5"/>
</dbReference>